<feature type="compositionally biased region" description="Polar residues" evidence="1">
    <location>
        <begin position="1"/>
        <end position="19"/>
    </location>
</feature>
<name>A0AAD6FWN8_9EURO</name>
<dbReference type="GeneID" id="81605757"/>
<gene>
    <name evidence="2" type="ORF">N7458_012132</name>
</gene>
<dbReference type="EMBL" id="JAPVEA010000009">
    <property type="protein sequence ID" value="KAJ5432976.1"/>
    <property type="molecule type" value="Genomic_DNA"/>
</dbReference>
<comment type="caution">
    <text evidence="2">The sequence shown here is derived from an EMBL/GenBank/DDBJ whole genome shotgun (WGS) entry which is preliminary data.</text>
</comment>
<dbReference type="Proteomes" id="UP001213681">
    <property type="component" value="Unassembled WGS sequence"/>
</dbReference>
<reference evidence="2" key="1">
    <citation type="submission" date="2022-12" db="EMBL/GenBank/DDBJ databases">
        <authorList>
            <person name="Petersen C."/>
        </authorList>
    </citation>
    <scope>NUCLEOTIDE SEQUENCE</scope>
    <source>
        <strain evidence="2">IBT 16125</strain>
    </source>
</reference>
<organism evidence="2 3">
    <name type="scientific">Penicillium daleae</name>
    <dbReference type="NCBI Taxonomy" id="63821"/>
    <lineage>
        <taxon>Eukaryota</taxon>
        <taxon>Fungi</taxon>
        <taxon>Dikarya</taxon>
        <taxon>Ascomycota</taxon>
        <taxon>Pezizomycotina</taxon>
        <taxon>Eurotiomycetes</taxon>
        <taxon>Eurotiomycetidae</taxon>
        <taxon>Eurotiales</taxon>
        <taxon>Aspergillaceae</taxon>
        <taxon>Penicillium</taxon>
    </lineage>
</organism>
<accession>A0AAD6FWN8</accession>
<dbReference type="AlphaFoldDB" id="A0AAD6FWN8"/>
<dbReference type="PANTHER" id="PTHR39475">
    <property type="entry name" value="CONIDIATION-SPECIFIC PROTEIN 6"/>
    <property type="match status" value="1"/>
</dbReference>
<feature type="compositionally biased region" description="Basic and acidic residues" evidence="1">
    <location>
        <begin position="117"/>
        <end position="128"/>
    </location>
</feature>
<dbReference type="RefSeq" id="XP_056760268.1">
    <property type="nucleotide sequence ID" value="XM_056915514.1"/>
</dbReference>
<protein>
    <submittedName>
        <fullName evidence="2">Uncharacterized protein</fullName>
    </submittedName>
</protein>
<keyword evidence="3" id="KW-1185">Reference proteome</keyword>
<dbReference type="PANTHER" id="PTHR39475:SF1">
    <property type="entry name" value="CONIDIATION-SPECIFIC PROTEIN 6"/>
    <property type="match status" value="1"/>
</dbReference>
<proteinExistence type="predicted"/>
<reference evidence="2" key="2">
    <citation type="journal article" date="2023" name="IMA Fungus">
        <title>Comparative genomic study of the Penicillium genus elucidates a diverse pangenome and 15 lateral gene transfer events.</title>
        <authorList>
            <person name="Petersen C."/>
            <person name="Sorensen T."/>
            <person name="Nielsen M.R."/>
            <person name="Sondergaard T.E."/>
            <person name="Sorensen J.L."/>
            <person name="Fitzpatrick D.A."/>
            <person name="Frisvad J.C."/>
            <person name="Nielsen K.L."/>
        </authorList>
    </citation>
    <scope>NUCLEOTIDE SEQUENCE</scope>
    <source>
        <strain evidence="2">IBT 16125</strain>
    </source>
</reference>
<evidence type="ECO:0000256" key="1">
    <source>
        <dbReference type="SAM" id="MobiDB-lite"/>
    </source>
</evidence>
<evidence type="ECO:0000313" key="2">
    <source>
        <dbReference type="EMBL" id="KAJ5432976.1"/>
    </source>
</evidence>
<sequence>MSSHASKITHGSGQSSVGNRSLYEAGDQRNEPQSVINERERYNEGVKGSHKNLDSKDERSIANKLASQSSKLESSHHRNISNPEAELSKQDPTKPAKMHGNAPSKGAQIDAELQAEDEQRLRDKGIKK</sequence>
<evidence type="ECO:0000313" key="3">
    <source>
        <dbReference type="Proteomes" id="UP001213681"/>
    </source>
</evidence>
<feature type="region of interest" description="Disordered" evidence="1">
    <location>
        <begin position="1"/>
        <end position="128"/>
    </location>
</feature>
<feature type="compositionally biased region" description="Basic and acidic residues" evidence="1">
    <location>
        <begin position="51"/>
        <end position="61"/>
    </location>
</feature>